<dbReference type="AlphaFoldDB" id="W6V8Y6"/>
<dbReference type="KEGG" id="egl:EGR_02088"/>
<name>W6V8Y6_ECHGR</name>
<comment type="caution">
    <text evidence="1">The sequence shown here is derived from an EMBL/GenBank/DDBJ whole genome shotgun (WGS) entry which is preliminary data.</text>
</comment>
<accession>W6V8Y6</accession>
<keyword evidence="2" id="KW-1185">Reference proteome</keyword>
<sequence length="274" mass="31880">MDKCLKFIRFKNPDKCGLLFLFLSQRCKFTLLLQSLKQIMRSTFKSKPVVQNYHARFFCPVQINELLKIKHRKLPPTPSVYVVQQVNEFTGFKRISYNIEMTKILKLCFEDYAAVLHTTASNLFTELTFAFKCFSSLHERPVTSDGINAQLKSLDTTSAHVKTKHGKVSLKYKAEHDQLNTWFILHGCLDRKTTPSFSSCTNSKSPIFQSYRVLAYLKQENKRKMDQVLLLTFGTLVISRLKNSQRIANNWYHSLDQEQVYLITLKTPFIISMN</sequence>
<dbReference type="Proteomes" id="UP000019149">
    <property type="component" value="Unassembled WGS sequence"/>
</dbReference>
<protein>
    <submittedName>
        <fullName evidence="1">Uncharacterized protein</fullName>
    </submittedName>
</protein>
<dbReference type="RefSeq" id="XP_024354190.1">
    <property type="nucleotide sequence ID" value="XM_024491337.1"/>
</dbReference>
<dbReference type="EMBL" id="APAU02000009">
    <property type="protein sequence ID" value="EUB62994.1"/>
    <property type="molecule type" value="Genomic_DNA"/>
</dbReference>
<proteinExistence type="predicted"/>
<evidence type="ECO:0000313" key="2">
    <source>
        <dbReference type="Proteomes" id="UP000019149"/>
    </source>
</evidence>
<organism evidence="1 2">
    <name type="scientific">Echinococcus granulosus</name>
    <name type="common">Hydatid tapeworm</name>
    <dbReference type="NCBI Taxonomy" id="6210"/>
    <lineage>
        <taxon>Eukaryota</taxon>
        <taxon>Metazoa</taxon>
        <taxon>Spiralia</taxon>
        <taxon>Lophotrochozoa</taxon>
        <taxon>Platyhelminthes</taxon>
        <taxon>Cestoda</taxon>
        <taxon>Eucestoda</taxon>
        <taxon>Cyclophyllidea</taxon>
        <taxon>Taeniidae</taxon>
        <taxon>Echinococcus</taxon>
        <taxon>Echinococcus granulosus group</taxon>
    </lineage>
</organism>
<evidence type="ECO:0000313" key="1">
    <source>
        <dbReference type="EMBL" id="EUB62994.1"/>
    </source>
</evidence>
<dbReference type="CTD" id="36337803"/>
<reference evidence="1 2" key="1">
    <citation type="journal article" date="2013" name="Nat. Genet.">
        <title>The genome of the hydatid tapeworm Echinococcus granulosus.</title>
        <authorList>
            <person name="Zheng H."/>
            <person name="Zhang W."/>
            <person name="Zhang L."/>
            <person name="Zhang Z."/>
            <person name="Li J."/>
            <person name="Lu G."/>
            <person name="Zhu Y."/>
            <person name="Wang Y."/>
            <person name="Huang Y."/>
            <person name="Liu J."/>
            <person name="Kang H."/>
            <person name="Chen J."/>
            <person name="Wang L."/>
            <person name="Chen A."/>
            <person name="Yu S."/>
            <person name="Gao Z."/>
            <person name="Jin L."/>
            <person name="Gu W."/>
            <person name="Wang Z."/>
            <person name="Zhao L."/>
            <person name="Shi B."/>
            <person name="Wen H."/>
            <person name="Lin R."/>
            <person name="Jones M.K."/>
            <person name="Brejova B."/>
            <person name="Vinar T."/>
            <person name="Zhao G."/>
            <person name="McManus D.P."/>
            <person name="Chen Z."/>
            <person name="Zhou Y."/>
            <person name="Wang S."/>
        </authorList>
    </citation>
    <scope>NUCLEOTIDE SEQUENCE [LARGE SCALE GENOMIC DNA]</scope>
</reference>
<dbReference type="GeneID" id="36337803"/>
<gene>
    <name evidence="1" type="ORF">EGR_02088</name>
</gene>